<sequence length="244" mass="26086">MTDDSEIPSPQGAPRRRASPRVSGRAAGATRDRLIDAALDAFGRYGFDAASTREIARLAGTNLAAIPYHFGGKEGLHIAVARHIADEVHGRLGGVVDQAEAALSAGTIDPPAARVMLHALLDSGAAMILGHPEAARWAPFIIREQAQPSAAFDVIYDGFMGRAHVVATRLFAIATGRPAEAEATIVRVLGLFGQLIVFRMARALVERRLGWTDYGPGEIALVTAMLHEHLDAMLDAQREAEAKR</sequence>
<reference evidence="5 6" key="1">
    <citation type="submission" date="2019-03" db="EMBL/GenBank/DDBJ databases">
        <title>Genomic Encyclopedia of Type Strains, Phase IV (KMG-IV): sequencing the most valuable type-strain genomes for metagenomic binning, comparative biology and taxonomic classification.</title>
        <authorList>
            <person name="Goeker M."/>
        </authorList>
    </citation>
    <scope>NUCLEOTIDE SEQUENCE [LARGE SCALE GENOMIC DNA]</scope>
    <source>
        <strain evidence="5 6">DSM 19345</strain>
    </source>
</reference>
<evidence type="ECO:0000256" key="2">
    <source>
        <dbReference type="PROSITE-ProRule" id="PRU00335"/>
    </source>
</evidence>
<dbReference type="PANTHER" id="PTHR30055:SF146">
    <property type="entry name" value="HTH-TYPE TRANSCRIPTIONAL DUAL REGULATOR CECR"/>
    <property type="match status" value="1"/>
</dbReference>
<feature type="DNA-binding region" description="H-T-H motif" evidence="2">
    <location>
        <begin position="51"/>
        <end position="70"/>
    </location>
</feature>
<dbReference type="PANTHER" id="PTHR30055">
    <property type="entry name" value="HTH-TYPE TRANSCRIPTIONAL REGULATOR RUTR"/>
    <property type="match status" value="1"/>
</dbReference>
<comment type="caution">
    <text evidence="5">The sequence shown here is derived from an EMBL/GenBank/DDBJ whole genome shotgun (WGS) entry which is preliminary data.</text>
</comment>
<dbReference type="OrthoDB" id="2356263at2"/>
<dbReference type="Gene3D" id="1.10.357.10">
    <property type="entry name" value="Tetracycline Repressor, domain 2"/>
    <property type="match status" value="1"/>
</dbReference>
<name>A0A4R3MEW8_9HYPH</name>
<dbReference type="InterPro" id="IPR001647">
    <property type="entry name" value="HTH_TetR"/>
</dbReference>
<dbReference type="Gene3D" id="1.10.10.60">
    <property type="entry name" value="Homeodomain-like"/>
    <property type="match status" value="1"/>
</dbReference>
<dbReference type="EMBL" id="SMAK01000003">
    <property type="protein sequence ID" value="TCT12041.1"/>
    <property type="molecule type" value="Genomic_DNA"/>
</dbReference>
<dbReference type="InterPro" id="IPR009057">
    <property type="entry name" value="Homeodomain-like_sf"/>
</dbReference>
<feature type="domain" description="HTH tetR-type" evidence="4">
    <location>
        <begin position="28"/>
        <end position="88"/>
    </location>
</feature>
<evidence type="ECO:0000313" key="5">
    <source>
        <dbReference type="EMBL" id="TCT12041.1"/>
    </source>
</evidence>
<organism evidence="5 6">
    <name type="scientific">Tepidamorphus gemmatus</name>
    <dbReference type="NCBI Taxonomy" id="747076"/>
    <lineage>
        <taxon>Bacteria</taxon>
        <taxon>Pseudomonadati</taxon>
        <taxon>Pseudomonadota</taxon>
        <taxon>Alphaproteobacteria</taxon>
        <taxon>Hyphomicrobiales</taxon>
        <taxon>Tepidamorphaceae</taxon>
        <taxon>Tepidamorphus</taxon>
    </lineage>
</organism>
<dbReference type="PRINTS" id="PR00455">
    <property type="entry name" value="HTHTETR"/>
</dbReference>
<dbReference type="SUPFAM" id="SSF46689">
    <property type="entry name" value="Homeodomain-like"/>
    <property type="match status" value="1"/>
</dbReference>
<dbReference type="Proteomes" id="UP000295678">
    <property type="component" value="Unassembled WGS sequence"/>
</dbReference>
<gene>
    <name evidence="5" type="ORF">EDC22_103355</name>
</gene>
<accession>A0A4R3MEW8</accession>
<dbReference type="GO" id="GO:0003700">
    <property type="term" value="F:DNA-binding transcription factor activity"/>
    <property type="evidence" value="ECO:0007669"/>
    <property type="project" value="TreeGrafter"/>
</dbReference>
<dbReference type="GO" id="GO:0000976">
    <property type="term" value="F:transcription cis-regulatory region binding"/>
    <property type="evidence" value="ECO:0007669"/>
    <property type="project" value="TreeGrafter"/>
</dbReference>
<evidence type="ECO:0000313" key="6">
    <source>
        <dbReference type="Proteomes" id="UP000295678"/>
    </source>
</evidence>
<keyword evidence="1 2" id="KW-0238">DNA-binding</keyword>
<dbReference type="PROSITE" id="PS50977">
    <property type="entry name" value="HTH_TETR_2"/>
    <property type="match status" value="1"/>
</dbReference>
<protein>
    <submittedName>
        <fullName evidence="5">TetR family transcriptional regulator</fullName>
    </submittedName>
</protein>
<dbReference type="InterPro" id="IPR050109">
    <property type="entry name" value="HTH-type_TetR-like_transc_reg"/>
</dbReference>
<dbReference type="RefSeq" id="WP_132805921.1">
    <property type="nucleotide sequence ID" value="NZ_SMAK01000003.1"/>
</dbReference>
<evidence type="ECO:0000256" key="3">
    <source>
        <dbReference type="SAM" id="MobiDB-lite"/>
    </source>
</evidence>
<keyword evidence="6" id="KW-1185">Reference proteome</keyword>
<dbReference type="Pfam" id="PF00440">
    <property type="entry name" value="TetR_N"/>
    <property type="match status" value="1"/>
</dbReference>
<dbReference type="InterPro" id="IPR036271">
    <property type="entry name" value="Tet_transcr_reg_TetR-rel_C_sf"/>
</dbReference>
<feature type="region of interest" description="Disordered" evidence="3">
    <location>
        <begin position="1"/>
        <end position="27"/>
    </location>
</feature>
<dbReference type="SUPFAM" id="SSF48498">
    <property type="entry name" value="Tetracyclin repressor-like, C-terminal domain"/>
    <property type="match status" value="1"/>
</dbReference>
<dbReference type="Pfam" id="PF09209">
    <property type="entry name" value="CecR_C"/>
    <property type="match status" value="1"/>
</dbReference>
<dbReference type="AlphaFoldDB" id="A0A4R3MEW8"/>
<evidence type="ECO:0000256" key="1">
    <source>
        <dbReference type="ARBA" id="ARBA00023125"/>
    </source>
</evidence>
<evidence type="ECO:0000259" key="4">
    <source>
        <dbReference type="PROSITE" id="PS50977"/>
    </source>
</evidence>
<dbReference type="InterPro" id="IPR015292">
    <property type="entry name" value="Tscrpt_reg_YbiH_C"/>
</dbReference>
<proteinExistence type="predicted"/>